<comment type="caution">
    <text evidence="3">The sequence shown here is derived from an EMBL/GenBank/DDBJ whole genome shotgun (WGS) entry which is preliminary data.</text>
</comment>
<reference evidence="3 4" key="1">
    <citation type="submission" date="2020-08" db="EMBL/GenBank/DDBJ databases">
        <title>The Agave Microbiome: Exploring the role of microbial communities in plant adaptations to desert environments.</title>
        <authorList>
            <person name="Partida-Martinez L.P."/>
        </authorList>
    </citation>
    <scope>NUCLEOTIDE SEQUENCE [LARGE SCALE GENOMIC DNA]</scope>
    <source>
        <strain evidence="3 4">AT2.18</strain>
    </source>
</reference>
<keyword evidence="2" id="KW-0812">Transmembrane</keyword>
<feature type="compositionally biased region" description="Pro residues" evidence="1">
    <location>
        <begin position="15"/>
        <end position="24"/>
    </location>
</feature>
<feature type="compositionally biased region" description="Pro residues" evidence="1">
    <location>
        <begin position="44"/>
        <end position="55"/>
    </location>
</feature>
<evidence type="ECO:0000256" key="2">
    <source>
        <dbReference type="SAM" id="Phobius"/>
    </source>
</evidence>
<dbReference type="AlphaFoldDB" id="A0A839PXR5"/>
<protein>
    <recommendedName>
        <fullName evidence="5">DUF4878 domain-containing protein</fullName>
    </recommendedName>
</protein>
<evidence type="ECO:0000313" key="3">
    <source>
        <dbReference type="EMBL" id="MBB2988830.1"/>
    </source>
</evidence>
<proteinExistence type="predicted"/>
<evidence type="ECO:0008006" key="5">
    <source>
        <dbReference type="Google" id="ProtNLM"/>
    </source>
</evidence>
<organism evidence="3 4">
    <name type="scientific">Mycolicibacterium iranicum</name>
    <name type="common">Mycobacterium iranicum</name>
    <dbReference type="NCBI Taxonomy" id="912594"/>
    <lineage>
        <taxon>Bacteria</taxon>
        <taxon>Bacillati</taxon>
        <taxon>Actinomycetota</taxon>
        <taxon>Actinomycetes</taxon>
        <taxon>Mycobacteriales</taxon>
        <taxon>Mycobacteriaceae</taxon>
        <taxon>Mycolicibacterium</taxon>
    </lineage>
</organism>
<feature type="region of interest" description="Disordered" evidence="1">
    <location>
        <begin position="1"/>
        <end position="107"/>
    </location>
</feature>
<feature type="compositionally biased region" description="Pro residues" evidence="1">
    <location>
        <begin position="63"/>
        <end position="100"/>
    </location>
</feature>
<keyword evidence="4" id="KW-1185">Reference proteome</keyword>
<dbReference type="Proteomes" id="UP000550501">
    <property type="component" value="Unassembled WGS sequence"/>
</dbReference>
<accession>A0A839PXR5</accession>
<evidence type="ECO:0000256" key="1">
    <source>
        <dbReference type="SAM" id="MobiDB-lite"/>
    </source>
</evidence>
<gene>
    <name evidence="3" type="ORF">FHR72_000287</name>
</gene>
<sequence length="423" mass="45022">MTQRPGEWDGTDPPRGTPNNPPQVDPDGPTTVVPRQQPTGPSWGGPPPPPSPPQRPQEAPSWGTPPPPQQPPPPPPQQPPWPGQPPQYPQQPYPGMPQYPAPAQQKKRRTPLIIGGAVLAVIILAAGATFAVTRLGGGSGGGLSPSETVQAYLDALAAGDAEKALSFGKTQPASTELLTSDILKKQIEEAPITNIRILSNDEALENIGMATVQVAANFGDAVSDTQLRLSKVEEEWKLETATVKIDPPNSVGGDDDATKTLTVFDQPIEQNAIYVFPGYLEIGSSNKYLDVTSEPVLLDKLYLGSGYLQPTFELNAEGKSAINTALKDAYAACEKSSLMSPPGCPATLRSGDALEGSVRWGRADLDAVKIGNLDPYRLEVSLNGDVEIPVDFQTRRGPQTGTVTNYLYADADLTRTPLVIDFG</sequence>
<keyword evidence="2" id="KW-1133">Transmembrane helix</keyword>
<keyword evidence="2" id="KW-0472">Membrane</keyword>
<dbReference type="EMBL" id="JACHVU010000001">
    <property type="protein sequence ID" value="MBB2988830.1"/>
    <property type="molecule type" value="Genomic_DNA"/>
</dbReference>
<name>A0A839PXR5_MYCIR</name>
<evidence type="ECO:0000313" key="4">
    <source>
        <dbReference type="Proteomes" id="UP000550501"/>
    </source>
</evidence>
<feature type="transmembrane region" description="Helical" evidence="2">
    <location>
        <begin position="112"/>
        <end position="132"/>
    </location>
</feature>